<organism evidence="11 12">
    <name type="scientific">Cryoendolithus antarcticus</name>
    <dbReference type="NCBI Taxonomy" id="1507870"/>
    <lineage>
        <taxon>Eukaryota</taxon>
        <taxon>Fungi</taxon>
        <taxon>Dikarya</taxon>
        <taxon>Ascomycota</taxon>
        <taxon>Pezizomycotina</taxon>
        <taxon>Dothideomycetes</taxon>
        <taxon>Dothideomycetidae</taxon>
        <taxon>Cladosporiales</taxon>
        <taxon>Cladosporiaceae</taxon>
        <taxon>Cryoendolithus</taxon>
    </lineage>
</organism>
<keyword evidence="6 7" id="KW-0788">Thiol protease</keyword>
<feature type="site" description="Transition state stabilizer" evidence="7">
    <location>
        <position position="104"/>
    </location>
</feature>
<keyword evidence="5 7" id="KW-0378">Hydrolase</keyword>
<feature type="site" description="Important for enzyme activity" evidence="7">
    <location>
        <position position="200"/>
    </location>
</feature>
<dbReference type="STRING" id="1507870.A0A1V8SQK6"/>
<comment type="caution">
    <text evidence="11">The sequence shown here is derived from an EMBL/GenBank/DDBJ whole genome shotgun (WGS) entry which is preliminary data.</text>
</comment>
<reference evidence="12" key="1">
    <citation type="submission" date="2017-03" db="EMBL/GenBank/DDBJ databases">
        <title>Genomes of endolithic fungi from Antarctica.</title>
        <authorList>
            <person name="Coleine C."/>
            <person name="Masonjones S."/>
            <person name="Stajich J.E."/>
        </authorList>
    </citation>
    <scope>NUCLEOTIDE SEQUENCE [LARGE SCALE GENOMIC DNA]</scope>
    <source>
        <strain evidence="12">CCFEE 5527</strain>
    </source>
</reference>
<evidence type="ECO:0000256" key="3">
    <source>
        <dbReference type="ARBA" id="ARBA00022670"/>
    </source>
</evidence>
<dbReference type="InterPro" id="IPR036959">
    <property type="entry name" value="Peptidase_C12_UCH_sf"/>
</dbReference>
<evidence type="ECO:0000256" key="7">
    <source>
        <dbReference type="PROSITE-ProRule" id="PRU01393"/>
    </source>
</evidence>
<evidence type="ECO:0000256" key="4">
    <source>
        <dbReference type="ARBA" id="ARBA00022786"/>
    </source>
</evidence>
<gene>
    <name evidence="11" type="ORF">B0A48_12998</name>
</gene>
<keyword evidence="3 7" id="KW-0645">Protease</keyword>
<sequence length="269" mass="28756">MATESHHPGVTILPSGKKVFVPLENNPEVFTSLIHSLGVSSALHFHDVYSLTDPDLLSFIPRPVHALIFIAPGSVYYRLHDKGKPKVLTYTGHGQEEPVWWCKQTIGHSCGLMALLHSIANGEARKHVALDSLAGRLLAKSTPLPPMERAAVLYDSAELEQAHMAAAVMGDSKAPSSAEPNGYHFLAFVPGKDGKLWECDGSWDGPIDHGTLPPGADMLNSKVIEMGINKYLAVSEGNLEYSLVALTGSPTPGPETNGTADTSTSTQVS</sequence>
<feature type="compositionally biased region" description="Polar residues" evidence="9">
    <location>
        <begin position="248"/>
        <end position="269"/>
    </location>
</feature>
<feature type="region of interest" description="Disordered" evidence="9">
    <location>
        <begin position="246"/>
        <end position="269"/>
    </location>
</feature>
<protein>
    <recommendedName>
        <fullName evidence="8">Ubiquitin carboxyl-terminal hydrolase</fullName>
        <ecNumber evidence="8">3.4.19.12</ecNumber>
    </recommendedName>
</protein>
<dbReference type="InParanoid" id="A0A1V8SQK6"/>
<evidence type="ECO:0000256" key="9">
    <source>
        <dbReference type="SAM" id="MobiDB-lite"/>
    </source>
</evidence>
<dbReference type="SUPFAM" id="SSF54001">
    <property type="entry name" value="Cysteine proteinases"/>
    <property type="match status" value="1"/>
</dbReference>
<dbReference type="FunCoup" id="A0A1V8SQK6">
    <property type="interactions" value="1000"/>
</dbReference>
<dbReference type="PANTHER" id="PTHR10589">
    <property type="entry name" value="UBIQUITIN CARBOXYL-TERMINAL HYDROLASE"/>
    <property type="match status" value="1"/>
</dbReference>
<comment type="similarity">
    <text evidence="2 7 8">Belongs to the peptidase C12 family.</text>
</comment>
<evidence type="ECO:0000313" key="12">
    <source>
        <dbReference type="Proteomes" id="UP000192596"/>
    </source>
</evidence>
<feature type="active site" description="Nucleophile" evidence="7">
    <location>
        <position position="110"/>
    </location>
</feature>
<dbReference type="GO" id="GO:0004843">
    <property type="term" value="F:cysteine-type deubiquitinase activity"/>
    <property type="evidence" value="ECO:0007669"/>
    <property type="project" value="UniProtKB-UniRule"/>
</dbReference>
<evidence type="ECO:0000313" key="11">
    <source>
        <dbReference type="EMBL" id="OQO01443.1"/>
    </source>
</evidence>
<keyword evidence="4 7" id="KW-0833">Ubl conjugation pathway</keyword>
<evidence type="ECO:0000256" key="8">
    <source>
        <dbReference type="RuleBase" id="RU361215"/>
    </source>
</evidence>
<feature type="active site" description="Proton donor" evidence="7">
    <location>
        <position position="184"/>
    </location>
</feature>
<dbReference type="PRINTS" id="PR00707">
    <property type="entry name" value="UBCTHYDRLASE"/>
</dbReference>
<accession>A0A1V8SQK6</accession>
<dbReference type="EMBL" id="NAJO01000031">
    <property type="protein sequence ID" value="OQO01443.1"/>
    <property type="molecule type" value="Genomic_DNA"/>
</dbReference>
<dbReference type="Gene3D" id="3.40.532.10">
    <property type="entry name" value="Peptidase C12, ubiquitin carboxyl-terminal hydrolase"/>
    <property type="match status" value="1"/>
</dbReference>
<feature type="domain" description="UCH catalytic" evidence="10">
    <location>
        <begin position="19"/>
        <end position="248"/>
    </location>
</feature>
<name>A0A1V8SQK6_9PEZI</name>
<evidence type="ECO:0000256" key="2">
    <source>
        <dbReference type="ARBA" id="ARBA00009326"/>
    </source>
</evidence>
<evidence type="ECO:0000259" key="10">
    <source>
        <dbReference type="PROSITE" id="PS52048"/>
    </source>
</evidence>
<keyword evidence="12" id="KW-1185">Reference proteome</keyword>
<dbReference type="GO" id="GO:0005737">
    <property type="term" value="C:cytoplasm"/>
    <property type="evidence" value="ECO:0007669"/>
    <property type="project" value="TreeGrafter"/>
</dbReference>
<dbReference type="PANTHER" id="PTHR10589:SF17">
    <property type="entry name" value="UBIQUITIN CARBOXYL-TERMINAL HYDROLASE"/>
    <property type="match status" value="1"/>
</dbReference>
<dbReference type="InterPro" id="IPR001578">
    <property type="entry name" value="Peptidase_C12_UCH"/>
</dbReference>
<dbReference type="AlphaFoldDB" id="A0A1V8SQK6"/>
<dbReference type="InterPro" id="IPR038765">
    <property type="entry name" value="Papain-like_cys_pep_sf"/>
</dbReference>
<dbReference type="Pfam" id="PF01088">
    <property type="entry name" value="Peptidase_C12"/>
    <property type="match status" value="1"/>
</dbReference>
<evidence type="ECO:0000256" key="6">
    <source>
        <dbReference type="ARBA" id="ARBA00022807"/>
    </source>
</evidence>
<dbReference type="PROSITE" id="PS52048">
    <property type="entry name" value="UCH_DOMAIN"/>
    <property type="match status" value="1"/>
</dbReference>
<dbReference type="Proteomes" id="UP000192596">
    <property type="component" value="Unassembled WGS sequence"/>
</dbReference>
<dbReference type="GO" id="GO:0016579">
    <property type="term" value="P:protein deubiquitination"/>
    <property type="evidence" value="ECO:0007669"/>
    <property type="project" value="TreeGrafter"/>
</dbReference>
<dbReference type="GO" id="GO:0006511">
    <property type="term" value="P:ubiquitin-dependent protein catabolic process"/>
    <property type="evidence" value="ECO:0007669"/>
    <property type="project" value="UniProtKB-UniRule"/>
</dbReference>
<dbReference type="EC" id="3.4.19.12" evidence="8"/>
<dbReference type="OrthoDB" id="427186at2759"/>
<comment type="catalytic activity">
    <reaction evidence="1 7 8">
        <text>Thiol-dependent hydrolysis of ester, thioester, amide, peptide and isopeptide bonds formed by the C-terminal Gly of ubiquitin (a 76-residue protein attached to proteins as an intracellular targeting signal).</text>
        <dbReference type="EC" id="3.4.19.12"/>
    </reaction>
</comment>
<evidence type="ECO:0000256" key="1">
    <source>
        <dbReference type="ARBA" id="ARBA00000707"/>
    </source>
</evidence>
<evidence type="ECO:0000256" key="5">
    <source>
        <dbReference type="ARBA" id="ARBA00022801"/>
    </source>
</evidence>
<proteinExistence type="inferred from homology"/>
<dbReference type="CDD" id="cd09616">
    <property type="entry name" value="Peptidase_C12_UCH_L1_L3"/>
    <property type="match status" value="1"/>
</dbReference>